<evidence type="ECO:0000313" key="4">
    <source>
        <dbReference type="Proteomes" id="UP001465976"/>
    </source>
</evidence>
<name>A0ABR3FKQ9_9AGAR</name>
<keyword evidence="2" id="KW-1133">Transmembrane helix</keyword>
<dbReference type="EMBL" id="JBAHYK010000256">
    <property type="protein sequence ID" value="KAL0575979.1"/>
    <property type="molecule type" value="Genomic_DNA"/>
</dbReference>
<keyword evidence="2" id="KW-0472">Membrane</keyword>
<dbReference type="Proteomes" id="UP001465976">
    <property type="component" value="Unassembled WGS sequence"/>
</dbReference>
<gene>
    <name evidence="3" type="ORF">V5O48_005979</name>
</gene>
<feature type="transmembrane region" description="Helical" evidence="2">
    <location>
        <begin position="252"/>
        <end position="269"/>
    </location>
</feature>
<organism evidence="3 4">
    <name type="scientific">Marasmius crinis-equi</name>
    <dbReference type="NCBI Taxonomy" id="585013"/>
    <lineage>
        <taxon>Eukaryota</taxon>
        <taxon>Fungi</taxon>
        <taxon>Dikarya</taxon>
        <taxon>Basidiomycota</taxon>
        <taxon>Agaricomycotina</taxon>
        <taxon>Agaricomycetes</taxon>
        <taxon>Agaricomycetidae</taxon>
        <taxon>Agaricales</taxon>
        <taxon>Marasmiineae</taxon>
        <taxon>Marasmiaceae</taxon>
        <taxon>Marasmius</taxon>
    </lineage>
</organism>
<protein>
    <submittedName>
        <fullName evidence="3">Uncharacterized protein</fullName>
    </submittedName>
</protein>
<evidence type="ECO:0000313" key="3">
    <source>
        <dbReference type="EMBL" id="KAL0575979.1"/>
    </source>
</evidence>
<feature type="transmembrane region" description="Helical" evidence="2">
    <location>
        <begin position="215"/>
        <end position="240"/>
    </location>
</feature>
<keyword evidence="2" id="KW-0812">Transmembrane</keyword>
<feature type="transmembrane region" description="Helical" evidence="2">
    <location>
        <begin position="181"/>
        <end position="203"/>
    </location>
</feature>
<evidence type="ECO:0000256" key="2">
    <source>
        <dbReference type="SAM" id="Phobius"/>
    </source>
</evidence>
<feature type="transmembrane region" description="Helical" evidence="2">
    <location>
        <begin position="150"/>
        <end position="169"/>
    </location>
</feature>
<accession>A0ABR3FKQ9</accession>
<feature type="region of interest" description="Disordered" evidence="1">
    <location>
        <begin position="600"/>
        <end position="622"/>
    </location>
</feature>
<feature type="compositionally biased region" description="Low complexity" evidence="1">
    <location>
        <begin position="370"/>
        <end position="379"/>
    </location>
</feature>
<evidence type="ECO:0000256" key="1">
    <source>
        <dbReference type="SAM" id="MobiDB-lite"/>
    </source>
</evidence>
<feature type="region of interest" description="Disordered" evidence="1">
    <location>
        <begin position="704"/>
        <end position="751"/>
    </location>
</feature>
<feature type="compositionally biased region" description="Polar residues" evidence="1">
    <location>
        <begin position="515"/>
        <end position="526"/>
    </location>
</feature>
<feature type="region of interest" description="Disordered" evidence="1">
    <location>
        <begin position="645"/>
        <end position="675"/>
    </location>
</feature>
<comment type="caution">
    <text evidence="3">The sequence shown here is derived from an EMBL/GenBank/DDBJ whole genome shotgun (WGS) entry which is preliminary data.</text>
</comment>
<feature type="compositionally biased region" description="Polar residues" evidence="1">
    <location>
        <begin position="600"/>
        <end position="615"/>
    </location>
</feature>
<proteinExistence type="predicted"/>
<feature type="region of interest" description="Disordered" evidence="1">
    <location>
        <begin position="363"/>
        <end position="402"/>
    </location>
</feature>
<feature type="region of interest" description="Disordered" evidence="1">
    <location>
        <begin position="492"/>
        <end position="529"/>
    </location>
</feature>
<sequence length="751" mass="82670">MSSPTLVLSNDSAIESVLSEVPFFCVGLVAFAVATFFLFMRRITLLSVYLYSSAIFAFSAAILDISQLLARGSANVQQGAGTEAYRAIINTREVGFAISVGFRYLFFWKFVAERPRGEPPPPNLVNPAVYNPREHAHSASWKRWGVIGFLLRWALLAATLSLPILQILWRITFRINGPVYVVESTIEIIVSALFALKILLNVFLSPALPRWKPLISYLVPFIALMFNLAVAIGSLIMFLFSETTLGRFLQGVELYILMLYILVSAFYKIPTRPPRAQHTSYLVSSPEKNPPNYIMPSRTEGRLDEPRRQSSRRLSSWIMARRSSRLPSGVRWLVNEVDVERDAGGNQQNIPDDASGRRLQIRDEMRRVTPSPSSSPAPSIRIEKAEVISSIPGPGQRRNNRLSTGFSLSYYGSTQTRDSGVEFPEPIPFINRSPTRIDSPVYGLNGIVNAEPAPSPVRASQTSLSSLDELLRQQSELDKSIANLRLFSPQATSTNIPSDGRIESSASRPPRTDRTYSSTSNPSEFSLSIFPDPPKFGELEKKLPSSRVSSMALRAKRTTILTDAAADEMPERFLAPRTAGRLDSAGTSYDVTSFIGDLTRPSTTSGHTPSASFNRSAPVLSDVESEDEALGVVTSASTNQPVRPILIGGVSQSPREVEQVDQVPPKEISPVSPTKGLRPLLLGNVTMTPSVSSPLAPRNPDLIPAGPRRMTPKMPQSRLVISNPRLQKETDNGYESTAFERPRRAPAISPS</sequence>
<reference evidence="3 4" key="1">
    <citation type="submission" date="2024-02" db="EMBL/GenBank/DDBJ databases">
        <title>A draft genome for the cacao thread blight pathogen Marasmius crinis-equi.</title>
        <authorList>
            <person name="Cohen S.P."/>
            <person name="Baruah I.K."/>
            <person name="Amoako-Attah I."/>
            <person name="Bukari Y."/>
            <person name="Meinhardt L.W."/>
            <person name="Bailey B.A."/>
        </authorList>
    </citation>
    <scope>NUCLEOTIDE SEQUENCE [LARGE SCALE GENOMIC DNA]</scope>
    <source>
        <strain evidence="3 4">GH-76</strain>
    </source>
</reference>
<feature type="transmembrane region" description="Helical" evidence="2">
    <location>
        <begin position="46"/>
        <end position="63"/>
    </location>
</feature>
<keyword evidence="4" id="KW-1185">Reference proteome</keyword>
<feature type="transmembrane region" description="Helical" evidence="2">
    <location>
        <begin position="20"/>
        <end position="39"/>
    </location>
</feature>